<evidence type="ECO:0000256" key="1">
    <source>
        <dbReference type="ARBA" id="ARBA00001946"/>
    </source>
</evidence>
<protein>
    <submittedName>
        <fullName evidence="5">VRR-NUC domain containing protein</fullName>
    </submittedName>
</protein>
<dbReference type="GO" id="GO:0003676">
    <property type="term" value="F:nucleic acid binding"/>
    <property type="evidence" value="ECO:0007669"/>
    <property type="project" value="InterPro"/>
</dbReference>
<dbReference type="Gene3D" id="3.40.1350.10">
    <property type="match status" value="1"/>
</dbReference>
<keyword evidence="3" id="KW-0378">Hydrolase</keyword>
<accession>A0A6J5RVM4</accession>
<evidence type="ECO:0000256" key="3">
    <source>
        <dbReference type="ARBA" id="ARBA00022801"/>
    </source>
</evidence>
<dbReference type="GO" id="GO:0004518">
    <property type="term" value="F:nuclease activity"/>
    <property type="evidence" value="ECO:0007669"/>
    <property type="project" value="UniProtKB-KW"/>
</dbReference>
<evidence type="ECO:0000259" key="4">
    <source>
        <dbReference type="SMART" id="SM00990"/>
    </source>
</evidence>
<dbReference type="SMART" id="SM00990">
    <property type="entry name" value="VRR_NUC"/>
    <property type="match status" value="1"/>
</dbReference>
<dbReference type="EMBL" id="LR797321">
    <property type="protein sequence ID" value="CAB4202621.1"/>
    <property type="molecule type" value="Genomic_DNA"/>
</dbReference>
<dbReference type="InterPro" id="IPR014883">
    <property type="entry name" value="VRR_NUC"/>
</dbReference>
<dbReference type="GO" id="GO:0016788">
    <property type="term" value="F:hydrolase activity, acting on ester bonds"/>
    <property type="evidence" value="ECO:0007669"/>
    <property type="project" value="InterPro"/>
</dbReference>
<organism evidence="5">
    <name type="scientific">uncultured Caudovirales phage</name>
    <dbReference type="NCBI Taxonomy" id="2100421"/>
    <lineage>
        <taxon>Viruses</taxon>
        <taxon>Duplodnaviria</taxon>
        <taxon>Heunggongvirae</taxon>
        <taxon>Uroviricota</taxon>
        <taxon>Caudoviricetes</taxon>
        <taxon>Peduoviridae</taxon>
        <taxon>Maltschvirus</taxon>
        <taxon>Maltschvirus maltsch</taxon>
    </lineage>
</organism>
<reference evidence="5" key="1">
    <citation type="submission" date="2020-05" db="EMBL/GenBank/DDBJ databases">
        <authorList>
            <person name="Chiriac C."/>
            <person name="Salcher M."/>
            <person name="Ghai R."/>
            <person name="Kavagutti S V."/>
        </authorList>
    </citation>
    <scope>NUCLEOTIDE SEQUENCE</scope>
</reference>
<name>A0A6J5RVM4_9CAUD</name>
<dbReference type="InterPro" id="IPR011856">
    <property type="entry name" value="tRNA_endonuc-like_dom_sf"/>
</dbReference>
<feature type="domain" description="VRR-NUC" evidence="4">
    <location>
        <begin position="7"/>
        <end position="102"/>
    </location>
</feature>
<comment type="cofactor">
    <cofactor evidence="1">
        <name>Mg(2+)</name>
        <dbReference type="ChEBI" id="CHEBI:18420"/>
    </cofactor>
</comment>
<gene>
    <name evidence="5" type="ORF">UFOVP1374_33</name>
</gene>
<evidence type="ECO:0000313" key="5">
    <source>
        <dbReference type="EMBL" id="CAB4202621.1"/>
    </source>
</evidence>
<keyword evidence="2" id="KW-0540">Nuclease</keyword>
<proteinExistence type="predicted"/>
<sequence length="119" mass="13485">MTVDRIPTEHEEQRELVRWFRQTYKGVRIFAIPNGGARSPATAGRLKAEGVSSGVPDLFIPAWKLWIEMKRTKGGSLSAEQKDWIAYLESVRFWCIVGKGADDAKVQIQAFFNEGKFIP</sequence>
<evidence type="ECO:0000256" key="2">
    <source>
        <dbReference type="ARBA" id="ARBA00022722"/>
    </source>
</evidence>